<dbReference type="RefSeq" id="WP_089911442.1">
    <property type="nucleotide sequence ID" value="NZ_FOBB01000002.1"/>
</dbReference>
<comment type="similarity">
    <text evidence="10 11">Belongs to the TonB-dependent receptor family.</text>
</comment>
<dbReference type="InterPro" id="IPR023996">
    <property type="entry name" value="TonB-dep_OMP_SusC/RagA"/>
</dbReference>
<proteinExistence type="inferred from homology"/>
<dbReference type="Proteomes" id="UP000198984">
    <property type="component" value="Unassembled WGS sequence"/>
</dbReference>
<comment type="subcellular location">
    <subcellularLocation>
        <location evidence="1 10">Cell outer membrane</location>
        <topology evidence="1 10">Multi-pass membrane protein</topology>
    </subcellularLocation>
</comment>
<feature type="domain" description="TonB-dependent receptor plug" evidence="14">
    <location>
        <begin position="116"/>
        <end position="246"/>
    </location>
</feature>
<dbReference type="Gene3D" id="2.60.40.1120">
    <property type="entry name" value="Carboxypeptidase-like, regulatory domain"/>
    <property type="match status" value="1"/>
</dbReference>
<feature type="domain" description="TonB-dependent receptor-like beta-barrel" evidence="13">
    <location>
        <begin position="447"/>
        <end position="1007"/>
    </location>
</feature>
<dbReference type="GO" id="GO:0015344">
    <property type="term" value="F:siderophore uptake transmembrane transporter activity"/>
    <property type="evidence" value="ECO:0007669"/>
    <property type="project" value="TreeGrafter"/>
</dbReference>
<evidence type="ECO:0000313" key="16">
    <source>
        <dbReference type="Proteomes" id="UP000198984"/>
    </source>
</evidence>
<feature type="chain" id="PRO_5011508474" evidence="12">
    <location>
        <begin position="23"/>
        <end position="1050"/>
    </location>
</feature>
<keyword evidence="2 10" id="KW-0813">Transport</keyword>
<evidence type="ECO:0000256" key="12">
    <source>
        <dbReference type="SAM" id="SignalP"/>
    </source>
</evidence>
<keyword evidence="6 11" id="KW-0798">TonB box</keyword>
<dbReference type="InterPro" id="IPR012910">
    <property type="entry name" value="Plug_dom"/>
</dbReference>
<sequence>MKLLQKVSTCSIVLLLYGLSLAAQSRTVTGAITDDKNNPLPGATVRVKNTQVATVADSKGKYTLQLPEGAGTLLVTFTGMEPQEIPVQQRSTINVSLLYSNTNLTDVVVVGYGQVKKRDLTGTVASIKGTEITKSAVSSLEQGLQGRIAGVAVSQNDAAPGGGISVQVRGTSTLLGSAEPLYVIDGVPVANARASINQMGAQEPNHNILTNTNVLSSISPADIESIEVLKDASATAIYGSRGANGVVLITTKKGKAGKGRITFNTSQGIATVTKKLEMLNAYQYAQYVNEAYKNAGFSDNDLPYSGTNGKLSPDQIRQNFGEGIDWQDEIYRSAHIQNYELGVSGGNDKNTYAVMGNYLVQQGVIKGSQYKRGGVRVNLDKQVLDRVKTSTNLSLTRSTNALVRTSAATAGLEGGIVRGALNYQPIPYYTVDSNNQVHVIDYKNDRTVSQDIFNRFGANPLRYTDEVLAKQTVTSGFGGFNAYVDLVKGLMFQTRLGANYFEQLNETYYPRTVSEGRATNGKAIVSNSSYTSILTENLLTYKHEIGKHRFDFLGGFSYERSMSRYRTSESRNFPDDKLAYYRLQDGLSTAPTNSGTQQWQLASFIGRANYNYADKYLFTYTFRADGSSRLAEGKKWDYFHSVALAWRMSEEAFIKDMNVFSDLKLRLSYGESGNQAISPYASKGVLSGVIANMANQVISGVDETTLPNKDLGWEHSGQYNIGLDAAFADRFNFTVNVYQRNTRDLLQQITLPPTSGYTNLAINSGSVRNKGIELELGSAIFNGDFKWNVAANFSINRNKITDLGNVQEQFADRLGAGYGLDVKPFIQKVGLPIGAVYGYETDGIFQNQKEVDDFKSVQSDAKIGQTRFKDRNSDGAINDLDRTVIGDINPDYTWGFTNNLSFKNFDLSILLTGVQGNDVLNSNLLNFYTLNGSGNIPKYVYDQVWRGEGTGNTVIQANQANTTASRFSRLFLEDGSYVRIKNVQLGYNFPRIKGISSLRVYLNAVNLATFTKYKGYDPEVSAFENANMRGVDLGSYPQSRTISVGVNVGL</sequence>
<dbReference type="Pfam" id="PF00593">
    <property type="entry name" value="TonB_dep_Rec_b-barrel"/>
    <property type="match status" value="1"/>
</dbReference>
<dbReference type="InterPro" id="IPR039426">
    <property type="entry name" value="TonB-dep_rcpt-like"/>
</dbReference>
<evidence type="ECO:0000259" key="13">
    <source>
        <dbReference type="Pfam" id="PF00593"/>
    </source>
</evidence>
<evidence type="ECO:0000256" key="3">
    <source>
        <dbReference type="ARBA" id="ARBA00022452"/>
    </source>
</evidence>
<dbReference type="Pfam" id="PF13715">
    <property type="entry name" value="CarbopepD_reg_2"/>
    <property type="match status" value="1"/>
</dbReference>
<evidence type="ECO:0000256" key="1">
    <source>
        <dbReference type="ARBA" id="ARBA00004571"/>
    </source>
</evidence>
<keyword evidence="3 10" id="KW-1134">Transmembrane beta strand</keyword>
<dbReference type="STRING" id="573321.SAMN04488505_1021075"/>
<dbReference type="FunFam" id="2.170.130.10:FF:000008">
    <property type="entry name" value="SusC/RagA family TonB-linked outer membrane protein"/>
    <property type="match status" value="1"/>
</dbReference>
<keyword evidence="9 10" id="KW-0998">Cell outer membrane</keyword>
<dbReference type="PROSITE" id="PS52016">
    <property type="entry name" value="TONB_DEPENDENT_REC_3"/>
    <property type="match status" value="1"/>
</dbReference>
<dbReference type="SUPFAM" id="SSF49464">
    <property type="entry name" value="Carboxypeptidase regulatory domain-like"/>
    <property type="match status" value="1"/>
</dbReference>
<keyword evidence="8" id="KW-0675">Receptor</keyword>
<dbReference type="InterPro" id="IPR036942">
    <property type="entry name" value="Beta-barrel_TonB_sf"/>
</dbReference>
<evidence type="ECO:0000256" key="8">
    <source>
        <dbReference type="ARBA" id="ARBA00023170"/>
    </source>
</evidence>
<dbReference type="EMBL" id="FOBB01000002">
    <property type="protein sequence ID" value="SEL77122.1"/>
    <property type="molecule type" value="Genomic_DNA"/>
</dbReference>
<organism evidence="15 16">
    <name type="scientific">Chitinophaga rupis</name>
    <dbReference type="NCBI Taxonomy" id="573321"/>
    <lineage>
        <taxon>Bacteria</taxon>
        <taxon>Pseudomonadati</taxon>
        <taxon>Bacteroidota</taxon>
        <taxon>Chitinophagia</taxon>
        <taxon>Chitinophagales</taxon>
        <taxon>Chitinophagaceae</taxon>
        <taxon>Chitinophaga</taxon>
    </lineage>
</organism>
<keyword evidence="4 10" id="KW-0812">Transmembrane</keyword>
<keyword evidence="7 10" id="KW-0472">Membrane</keyword>
<dbReference type="Gene3D" id="2.170.130.10">
    <property type="entry name" value="TonB-dependent receptor, plug domain"/>
    <property type="match status" value="1"/>
</dbReference>
<reference evidence="15 16" key="1">
    <citation type="submission" date="2016-10" db="EMBL/GenBank/DDBJ databases">
        <authorList>
            <person name="de Groot N.N."/>
        </authorList>
    </citation>
    <scope>NUCLEOTIDE SEQUENCE [LARGE SCALE GENOMIC DNA]</scope>
    <source>
        <strain evidence="15 16">DSM 21039</strain>
    </source>
</reference>
<dbReference type="Gene3D" id="2.40.170.20">
    <property type="entry name" value="TonB-dependent receptor, beta-barrel domain"/>
    <property type="match status" value="1"/>
</dbReference>
<gene>
    <name evidence="15" type="ORF">SAMN04488505_1021075</name>
</gene>
<dbReference type="InterPro" id="IPR000531">
    <property type="entry name" value="Beta-barrel_TonB"/>
</dbReference>
<dbReference type="InterPro" id="IPR008969">
    <property type="entry name" value="CarboxyPept-like_regulatory"/>
</dbReference>
<evidence type="ECO:0000256" key="10">
    <source>
        <dbReference type="PROSITE-ProRule" id="PRU01360"/>
    </source>
</evidence>
<dbReference type="GO" id="GO:0009279">
    <property type="term" value="C:cell outer membrane"/>
    <property type="evidence" value="ECO:0007669"/>
    <property type="project" value="UniProtKB-SubCell"/>
</dbReference>
<dbReference type="OrthoDB" id="9768177at2"/>
<dbReference type="SUPFAM" id="SSF56935">
    <property type="entry name" value="Porins"/>
    <property type="match status" value="1"/>
</dbReference>
<evidence type="ECO:0000256" key="6">
    <source>
        <dbReference type="ARBA" id="ARBA00023077"/>
    </source>
</evidence>
<accession>A0A1H7SWT0</accession>
<evidence type="ECO:0000256" key="4">
    <source>
        <dbReference type="ARBA" id="ARBA00022692"/>
    </source>
</evidence>
<evidence type="ECO:0000256" key="11">
    <source>
        <dbReference type="RuleBase" id="RU003357"/>
    </source>
</evidence>
<feature type="signal peptide" evidence="12">
    <location>
        <begin position="1"/>
        <end position="22"/>
    </location>
</feature>
<dbReference type="NCBIfam" id="TIGR04057">
    <property type="entry name" value="SusC_RagA_signa"/>
    <property type="match status" value="1"/>
</dbReference>
<dbReference type="Pfam" id="PF07715">
    <property type="entry name" value="Plug"/>
    <property type="match status" value="1"/>
</dbReference>
<evidence type="ECO:0000256" key="9">
    <source>
        <dbReference type="ARBA" id="ARBA00023237"/>
    </source>
</evidence>
<name>A0A1H7SWT0_9BACT</name>
<evidence type="ECO:0000256" key="5">
    <source>
        <dbReference type="ARBA" id="ARBA00022729"/>
    </source>
</evidence>
<dbReference type="InterPro" id="IPR037066">
    <property type="entry name" value="Plug_dom_sf"/>
</dbReference>
<keyword evidence="16" id="KW-1185">Reference proteome</keyword>
<dbReference type="PANTHER" id="PTHR30069:SF29">
    <property type="entry name" value="HEMOGLOBIN AND HEMOGLOBIN-HAPTOGLOBIN-BINDING PROTEIN 1-RELATED"/>
    <property type="match status" value="1"/>
</dbReference>
<dbReference type="PANTHER" id="PTHR30069">
    <property type="entry name" value="TONB-DEPENDENT OUTER MEMBRANE RECEPTOR"/>
    <property type="match status" value="1"/>
</dbReference>
<evidence type="ECO:0000256" key="2">
    <source>
        <dbReference type="ARBA" id="ARBA00022448"/>
    </source>
</evidence>
<dbReference type="NCBIfam" id="TIGR04056">
    <property type="entry name" value="OMP_RagA_SusC"/>
    <property type="match status" value="1"/>
</dbReference>
<protein>
    <submittedName>
        <fullName evidence="15">TonB-linked outer membrane protein, SusC/RagA family</fullName>
    </submittedName>
</protein>
<dbReference type="AlphaFoldDB" id="A0A1H7SWT0"/>
<dbReference type="InterPro" id="IPR023997">
    <property type="entry name" value="TonB-dep_OMP_SusC/RagA_CS"/>
</dbReference>
<keyword evidence="5 12" id="KW-0732">Signal</keyword>
<dbReference type="GO" id="GO:0044718">
    <property type="term" value="P:siderophore transmembrane transport"/>
    <property type="evidence" value="ECO:0007669"/>
    <property type="project" value="TreeGrafter"/>
</dbReference>
<evidence type="ECO:0000259" key="14">
    <source>
        <dbReference type="Pfam" id="PF07715"/>
    </source>
</evidence>
<evidence type="ECO:0000256" key="7">
    <source>
        <dbReference type="ARBA" id="ARBA00023136"/>
    </source>
</evidence>
<evidence type="ECO:0000313" key="15">
    <source>
        <dbReference type="EMBL" id="SEL77122.1"/>
    </source>
</evidence>